<name>A0AB39KNE9_9CAUL</name>
<dbReference type="RefSeq" id="WP_369058184.1">
    <property type="nucleotide sequence ID" value="NZ_CP158375.1"/>
</dbReference>
<sequence length="300" mass="33755">MTLPTLAKKYDREANIHRNIMMTRGTGITGNWRDFRAFLNDIGPCPGEGFNLVLLNRFERTYGPGKARWMNSAQQQKHEEEFDKQVAAKAAEQNKLLMQAQALKTAKMGGVPTMGQWTSMGGRTVGYSEVAKRLNIPVAALSKTLKDGRTADDLVKRAGSADELIDRNAHWLPPEENKKDSFLEAFRVWHMQVLPPYSRAATPTFLFLYIALPMMKECRDELIDLNLWTPLGHRAEAARDAHVAWKKYTELMPRAQAAMMEIPIYASYSLLSELDKLCERIVTAESRFRAGPKGPGAQAA</sequence>
<gene>
    <name evidence="1" type="ORF">ABOZ73_10960</name>
</gene>
<reference evidence="1" key="1">
    <citation type="submission" date="2024-06" db="EMBL/GenBank/DDBJ databases">
        <title>Caulobacter inopinatus, sp. nov.</title>
        <authorList>
            <person name="Donachie S.P."/>
        </authorList>
    </citation>
    <scope>NUCLEOTIDE SEQUENCE</scope>
    <source>
        <strain evidence="1">73W</strain>
    </source>
</reference>
<dbReference type="AlphaFoldDB" id="A0AB39KNE9"/>
<accession>A0AB39KNE9</accession>
<protein>
    <submittedName>
        <fullName evidence="1">Uncharacterized protein</fullName>
    </submittedName>
</protein>
<proteinExistence type="predicted"/>
<evidence type="ECO:0000313" key="1">
    <source>
        <dbReference type="EMBL" id="XDO95335.1"/>
    </source>
</evidence>
<dbReference type="EMBL" id="CP158375">
    <property type="protein sequence ID" value="XDO95335.1"/>
    <property type="molecule type" value="Genomic_DNA"/>
</dbReference>
<organism evidence="1">
    <name type="scientific">Caulobacter sp. 73W</name>
    <dbReference type="NCBI Taxonomy" id="3161137"/>
    <lineage>
        <taxon>Bacteria</taxon>
        <taxon>Pseudomonadati</taxon>
        <taxon>Pseudomonadota</taxon>
        <taxon>Alphaproteobacteria</taxon>
        <taxon>Caulobacterales</taxon>
        <taxon>Caulobacteraceae</taxon>
        <taxon>Caulobacter</taxon>
    </lineage>
</organism>